<dbReference type="InParanoid" id="A0A132BBV3"/>
<accession>A0A132BBV3</accession>
<dbReference type="RefSeq" id="XP_018063679.1">
    <property type="nucleotide sequence ID" value="XM_018213560.1"/>
</dbReference>
<name>A0A132BBV3_MOLSC</name>
<protein>
    <submittedName>
        <fullName evidence="1">Uncharacterized protein</fullName>
    </submittedName>
</protein>
<proteinExistence type="predicted"/>
<gene>
    <name evidence="1" type="ORF">LY89DRAFT_676127</name>
</gene>
<dbReference type="PANTHER" id="PTHR42037">
    <property type="match status" value="1"/>
</dbReference>
<dbReference type="OrthoDB" id="3251507at2759"/>
<keyword evidence="2" id="KW-1185">Reference proteome</keyword>
<organism evidence="1 2">
    <name type="scientific">Mollisia scopiformis</name>
    <name type="common">Conifer needle endophyte fungus</name>
    <name type="synonym">Phialocephala scopiformis</name>
    <dbReference type="NCBI Taxonomy" id="149040"/>
    <lineage>
        <taxon>Eukaryota</taxon>
        <taxon>Fungi</taxon>
        <taxon>Dikarya</taxon>
        <taxon>Ascomycota</taxon>
        <taxon>Pezizomycotina</taxon>
        <taxon>Leotiomycetes</taxon>
        <taxon>Helotiales</taxon>
        <taxon>Mollisiaceae</taxon>
        <taxon>Mollisia</taxon>
    </lineage>
</organism>
<dbReference type="Proteomes" id="UP000070700">
    <property type="component" value="Unassembled WGS sequence"/>
</dbReference>
<dbReference type="AlphaFoldDB" id="A0A132BBV3"/>
<dbReference type="GeneID" id="28823286"/>
<dbReference type="PANTHER" id="PTHR42037:SF1">
    <property type="match status" value="1"/>
</dbReference>
<dbReference type="KEGG" id="psco:LY89DRAFT_676127"/>
<reference evidence="1 2" key="1">
    <citation type="submission" date="2015-10" db="EMBL/GenBank/DDBJ databases">
        <title>Full genome of DAOMC 229536 Phialocephala scopiformis, a fungal endophyte of spruce producing the potent anti-insectan compound rugulosin.</title>
        <authorList>
            <consortium name="DOE Joint Genome Institute"/>
            <person name="Walker A.K."/>
            <person name="Frasz S.L."/>
            <person name="Seifert K.A."/>
            <person name="Miller J.D."/>
            <person name="Mondo S.J."/>
            <person name="Labutti K."/>
            <person name="Lipzen A."/>
            <person name="Dockter R."/>
            <person name="Kennedy M."/>
            <person name="Grigoriev I.V."/>
            <person name="Spatafora J.W."/>
        </authorList>
    </citation>
    <scope>NUCLEOTIDE SEQUENCE [LARGE SCALE GENOMIC DNA]</scope>
    <source>
        <strain evidence="1 2">CBS 120377</strain>
    </source>
</reference>
<sequence>MSSTSIKIHQGSNHAEQPVLTNAQLNQLFTEALIVSVALGHTRGDRLEKKGPSSGPSLTSIPLPDSDKRVFLDSLAYLCDYEQHGKSVTAVALEQTNGGLLYRFAPNNNECSMKTEEFLTTILRKLKNATRLRYDRLLEELLTIVFKQNSPRIERYASRLEESINALIKHLTAIAAAQDRHLLGVLEALGREIHRPRSLCDLSHQYCSTPFPSMDLSPAASDAQNIKRLDTIRHVVKQLSHTIECVKVLVHASSHSSGLLKSYNIARIVSNISLIPLTVAKETGIHDMVIWMLDDPTEIGHPNHVSGKFEVPACHNNAYVCWKMLDISDTSTPEVVEYQNEFLTDTTKMMQKEVLDQLANRRMRPLQRTNSE</sequence>
<dbReference type="EMBL" id="KQ947432">
    <property type="protein sequence ID" value="KUJ09324.1"/>
    <property type="molecule type" value="Genomic_DNA"/>
</dbReference>
<evidence type="ECO:0000313" key="2">
    <source>
        <dbReference type="Proteomes" id="UP000070700"/>
    </source>
</evidence>
<evidence type="ECO:0000313" key="1">
    <source>
        <dbReference type="EMBL" id="KUJ09324.1"/>
    </source>
</evidence>
<dbReference type="STRING" id="149040.A0A132BBV3"/>